<gene>
    <name evidence="2" type="ORF">FC50_GL001384</name>
</gene>
<sequence>MPSKPEYRDVDDYIGQQVPAAQSLLARMRRTIHEQVPVATESIKWGQPFFTANGQRVSIAAYKAHVSLLLSRDIPVELVARISAAGYSSGQKRLNIRFDQEVPAELLIKLLTMEFTESD</sequence>
<dbReference type="Gene3D" id="3.90.1150.200">
    <property type="match status" value="1"/>
</dbReference>
<protein>
    <recommendedName>
        <fullName evidence="1">YdhG-like domain-containing protein</fullName>
    </recommendedName>
</protein>
<dbReference type="OrthoDB" id="2322845at2"/>
<proteinExistence type="predicted"/>
<accession>A0A0R1U3B3</accession>
<name>A0A0R1U3B3_9LACO</name>
<dbReference type="STRING" id="1423783.FC50_GL001384"/>
<dbReference type="Proteomes" id="UP000051922">
    <property type="component" value="Unassembled WGS sequence"/>
</dbReference>
<dbReference type="InterPro" id="IPR014922">
    <property type="entry name" value="YdhG-like"/>
</dbReference>
<feature type="domain" description="YdhG-like" evidence="1">
    <location>
        <begin position="22"/>
        <end position="111"/>
    </location>
</feature>
<comment type="caution">
    <text evidence="2">The sequence shown here is derived from an EMBL/GenBank/DDBJ whole genome shotgun (WGS) entry which is preliminary data.</text>
</comment>
<dbReference type="AlphaFoldDB" id="A0A0R1U3B3"/>
<reference evidence="2 3" key="1">
    <citation type="journal article" date="2015" name="Genome Announc.">
        <title>Expanding the biotechnology potential of lactobacilli through comparative genomics of 213 strains and associated genera.</title>
        <authorList>
            <person name="Sun Z."/>
            <person name="Harris H.M."/>
            <person name="McCann A."/>
            <person name="Guo C."/>
            <person name="Argimon S."/>
            <person name="Zhang W."/>
            <person name="Yang X."/>
            <person name="Jeffery I.B."/>
            <person name="Cooney J.C."/>
            <person name="Kagawa T.F."/>
            <person name="Liu W."/>
            <person name="Song Y."/>
            <person name="Salvetti E."/>
            <person name="Wrobel A."/>
            <person name="Rasinkangas P."/>
            <person name="Parkhill J."/>
            <person name="Rea M.C."/>
            <person name="O'Sullivan O."/>
            <person name="Ritari J."/>
            <person name="Douillard F.P."/>
            <person name="Paul Ross R."/>
            <person name="Yang R."/>
            <person name="Briner A.E."/>
            <person name="Felis G.E."/>
            <person name="de Vos W.M."/>
            <person name="Barrangou R."/>
            <person name="Klaenhammer T.R."/>
            <person name="Caufield P.W."/>
            <person name="Cui Y."/>
            <person name="Zhang H."/>
            <person name="O'Toole P.W."/>
        </authorList>
    </citation>
    <scope>NUCLEOTIDE SEQUENCE [LARGE SCALE GENOMIC DNA]</scope>
    <source>
        <strain evidence="2 3">DSM 15945</strain>
    </source>
</reference>
<dbReference type="PATRIC" id="fig|1423783.4.peg.1425"/>
<dbReference type="EMBL" id="AZFJ01000049">
    <property type="protein sequence ID" value="KRL85978.1"/>
    <property type="molecule type" value="Genomic_DNA"/>
</dbReference>
<dbReference type="SUPFAM" id="SSF159888">
    <property type="entry name" value="YdhG-like"/>
    <property type="match status" value="1"/>
</dbReference>
<dbReference type="RefSeq" id="WP_054651144.1">
    <property type="nucleotide sequence ID" value="NZ_AZFJ01000049.1"/>
</dbReference>
<keyword evidence="3" id="KW-1185">Reference proteome</keyword>
<evidence type="ECO:0000259" key="1">
    <source>
        <dbReference type="Pfam" id="PF08818"/>
    </source>
</evidence>
<evidence type="ECO:0000313" key="2">
    <source>
        <dbReference type="EMBL" id="KRL85978.1"/>
    </source>
</evidence>
<dbReference type="Pfam" id="PF08818">
    <property type="entry name" value="DUF1801"/>
    <property type="match status" value="1"/>
</dbReference>
<evidence type="ECO:0000313" key="3">
    <source>
        <dbReference type="Proteomes" id="UP000051922"/>
    </source>
</evidence>
<organism evidence="2 3">
    <name type="scientific">Lacticaseibacillus pantheris DSM 15945 = JCM 12539 = NBRC 106106</name>
    <dbReference type="NCBI Taxonomy" id="1423783"/>
    <lineage>
        <taxon>Bacteria</taxon>
        <taxon>Bacillati</taxon>
        <taxon>Bacillota</taxon>
        <taxon>Bacilli</taxon>
        <taxon>Lactobacillales</taxon>
        <taxon>Lactobacillaceae</taxon>
        <taxon>Lacticaseibacillus</taxon>
    </lineage>
</organism>